<comment type="caution">
    <text evidence="1">The sequence shown here is derived from an EMBL/GenBank/DDBJ whole genome shotgun (WGS) entry which is preliminary data.</text>
</comment>
<proteinExistence type="predicted"/>
<protein>
    <submittedName>
        <fullName evidence="1">Uncharacterized protein</fullName>
    </submittedName>
</protein>
<organism evidence="1 2">
    <name type="scientific">Herpetosiphon gulosus</name>
    <dbReference type="NCBI Taxonomy" id="1973496"/>
    <lineage>
        <taxon>Bacteria</taxon>
        <taxon>Bacillati</taxon>
        <taxon>Chloroflexota</taxon>
        <taxon>Chloroflexia</taxon>
        <taxon>Herpetosiphonales</taxon>
        <taxon>Herpetosiphonaceae</taxon>
        <taxon>Herpetosiphon</taxon>
    </lineage>
</organism>
<keyword evidence="2" id="KW-1185">Reference proteome</keyword>
<name>A0ABP9X351_9CHLR</name>
<gene>
    <name evidence="1" type="ORF">Hgul01_03072</name>
</gene>
<accession>A0ABP9X351</accession>
<evidence type="ECO:0000313" key="2">
    <source>
        <dbReference type="Proteomes" id="UP001428290"/>
    </source>
</evidence>
<dbReference type="Proteomes" id="UP001428290">
    <property type="component" value="Unassembled WGS sequence"/>
</dbReference>
<sequence>MLPCFGNKKARLLLGFHADTPLIITHLGYLQD</sequence>
<dbReference type="EMBL" id="BAABRU010000010">
    <property type="protein sequence ID" value="GAA5529266.1"/>
    <property type="molecule type" value="Genomic_DNA"/>
</dbReference>
<evidence type="ECO:0000313" key="1">
    <source>
        <dbReference type="EMBL" id="GAA5529266.1"/>
    </source>
</evidence>
<reference evidence="1 2" key="1">
    <citation type="submission" date="2024-02" db="EMBL/GenBank/DDBJ databases">
        <title>Herpetosiphon gulosus NBRC 112829.</title>
        <authorList>
            <person name="Ichikawa N."/>
            <person name="Katano-Makiyama Y."/>
            <person name="Hidaka K."/>
        </authorList>
    </citation>
    <scope>NUCLEOTIDE SEQUENCE [LARGE SCALE GENOMIC DNA]</scope>
    <source>
        <strain evidence="1 2">NBRC 112829</strain>
    </source>
</reference>